<protein>
    <recommendedName>
        <fullName evidence="2">DUF4382 domain-containing protein</fullName>
    </recommendedName>
</protein>
<dbReference type="AlphaFoldDB" id="A0A8J2XTL1"/>
<dbReference type="EMBL" id="BMJC01000003">
    <property type="protein sequence ID" value="GGB04962.1"/>
    <property type="molecule type" value="Genomic_DNA"/>
</dbReference>
<proteinExistence type="predicted"/>
<evidence type="ECO:0000313" key="4">
    <source>
        <dbReference type="Proteomes" id="UP000607559"/>
    </source>
</evidence>
<name>A0A8J2XTL1_9BACT</name>
<feature type="chain" id="PRO_5035194217" description="DUF4382 domain-containing protein" evidence="1">
    <location>
        <begin position="23"/>
        <end position="297"/>
    </location>
</feature>
<reference evidence="3" key="2">
    <citation type="submission" date="2020-09" db="EMBL/GenBank/DDBJ databases">
        <authorList>
            <person name="Sun Q."/>
            <person name="Zhou Y."/>
        </authorList>
    </citation>
    <scope>NUCLEOTIDE SEQUENCE</scope>
    <source>
        <strain evidence="3">CGMCC 1.15448</strain>
    </source>
</reference>
<feature type="signal peptide" evidence="1">
    <location>
        <begin position="1"/>
        <end position="22"/>
    </location>
</feature>
<dbReference type="Proteomes" id="UP000607559">
    <property type="component" value="Unassembled WGS sequence"/>
</dbReference>
<organism evidence="3 4">
    <name type="scientific">Puia dinghuensis</name>
    <dbReference type="NCBI Taxonomy" id="1792502"/>
    <lineage>
        <taxon>Bacteria</taxon>
        <taxon>Pseudomonadati</taxon>
        <taxon>Bacteroidota</taxon>
        <taxon>Chitinophagia</taxon>
        <taxon>Chitinophagales</taxon>
        <taxon>Chitinophagaceae</taxon>
        <taxon>Puia</taxon>
    </lineage>
</organism>
<dbReference type="Pfam" id="PF14321">
    <property type="entry name" value="DUF4382"/>
    <property type="match status" value="1"/>
</dbReference>
<evidence type="ECO:0000256" key="1">
    <source>
        <dbReference type="SAM" id="SignalP"/>
    </source>
</evidence>
<dbReference type="RefSeq" id="WP_188933118.1">
    <property type="nucleotide sequence ID" value="NZ_BMJC01000003.1"/>
</dbReference>
<feature type="domain" description="DUF4382" evidence="2">
    <location>
        <begin position="40"/>
        <end position="207"/>
    </location>
</feature>
<reference evidence="3" key="1">
    <citation type="journal article" date="2014" name="Int. J. Syst. Evol. Microbiol.">
        <title>Complete genome sequence of Corynebacterium casei LMG S-19264T (=DSM 44701T), isolated from a smear-ripened cheese.</title>
        <authorList>
            <consortium name="US DOE Joint Genome Institute (JGI-PGF)"/>
            <person name="Walter F."/>
            <person name="Albersmeier A."/>
            <person name="Kalinowski J."/>
            <person name="Ruckert C."/>
        </authorList>
    </citation>
    <scope>NUCLEOTIDE SEQUENCE</scope>
    <source>
        <strain evidence="3">CGMCC 1.15448</strain>
    </source>
</reference>
<sequence length="297" mass="33047">MKTVIKWLAATTGAAAVLLFFACNKQNSSNSNPNIPAGKSQVNMYMTDGPGDFFKVLIDIRQISIEIDTASKQKDADHDDEWDDNFDGEHRDADHKSVIWDTLNIKAGVYDLLALRNGVDTLLATGVFPTGKIVKIKITIGSDNTVYIDSTNHFTLHFPGSDSTHTFTINVRREDVDDLSDNDFKMWIDFNVDRSIFFGDGEFFLEPFLQVFNDETGAKVYGTVLPEGEGALVTGYMGTDTIYAIPFDEGSYKFRNVPTGTWSFNFKGRDGYKDTTITGIKVDSMASVKLPTITLHK</sequence>
<keyword evidence="1" id="KW-0732">Signal</keyword>
<accession>A0A8J2XTL1</accession>
<dbReference type="InterPro" id="IPR025491">
    <property type="entry name" value="DUF4382"/>
</dbReference>
<evidence type="ECO:0000313" key="3">
    <source>
        <dbReference type="EMBL" id="GGB04962.1"/>
    </source>
</evidence>
<comment type="caution">
    <text evidence="3">The sequence shown here is derived from an EMBL/GenBank/DDBJ whole genome shotgun (WGS) entry which is preliminary data.</text>
</comment>
<gene>
    <name evidence="3" type="ORF">GCM10011511_30350</name>
</gene>
<keyword evidence="4" id="KW-1185">Reference proteome</keyword>
<evidence type="ECO:0000259" key="2">
    <source>
        <dbReference type="Pfam" id="PF14321"/>
    </source>
</evidence>
<dbReference type="PROSITE" id="PS51257">
    <property type="entry name" value="PROKAR_LIPOPROTEIN"/>
    <property type="match status" value="1"/>
</dbReference>